<dbReference type="EMBL" id="BQNB010008609">
    <property type="protein sequence ID" value="GJS51780.1"/>
    <property type="molecule type" value="Genomic_DNA"/>
</dbReference>
<gene>
    <name evidence="2" type="ORF">Tco_0625142</name>
</gene>
<evidence type="ECO:0000313" key="2">
    <source>
        <dbReference type="EMBL" id="GJS51780.1"/>
    </source>
</evidence>
<accession>A0ABQ4WFY4</accession>
<evidence type="ECO:0000256" key="1">
    <source>
        <dbReference type="SAM" id="MobiDB-lite"/>
    </source>
</evidence>
<dbReference type="Proteomes" id="UP001151760">
    <property type="component" value="Unassembled WGS sequence"/>
</dbReference>
<feature type="region of interest" description="Disordered" evidence="1">
    <location>
        <begin position="1"/>
        <end position="22"/>
    </location>
</feature>
<sequence length="109" mass="12289">MAIQKANSSESLFLNVNSGSPSTTPVIEKIVKIKKLIIVRKVTLVDDEVIPLENVAYSGDYDSEDEVSSVDNEMASFASWRRRMAMDIREKLQAICDDLDIKVRGRKKK</sequence>
<evidence type="ECO:0000313" key="3">
    <source>
        <dbReference type="Proteomes" id="UP001151760"/>
    </source>
</evidence>
<reference evidence="2" key="2">
    <citation type="submission" date="2022-01" db="EMBL/GenBank/DDBJ databases">
        <authorList>
            <person name="Yamashiro T."/>
            <person name="Shiraishi A."/>
            <person name="Satake H."/>
            <person name="Nakayama K."/>
        </authorList>
    </citation>
    <scope>NUCLEOTIDE SEQUENCE</scope>
</reference>
<organism evidence="2 3">
    <name type="scientific">Tanacetum coccineum</name>
    <dbReference type="NCBI Taxonomy" id="301880"/>
    <lineage>
        <taxon>Eukaryota</taxon>
        <taxon>Viridiplantae</taxon>
        <taxon>Streptophyta</taxon>
        <taxon>Embryophyta</taxon>
        <taxon>Tracheophyta</taxon>
        <taxon>Spermatophyta</taxon>
        <taxon>Magnoliopsida</taxon>
        <taxon>eudicotyledons</taxon>
        <taxon>Gunneridae</taxon>
        <taxon>Pentapetalae</taxon>
        <taxon>asterids</taxon>
        <taxon>campanulids</taxon>
        <taxon>Asterales</taxon>
        <taxon>Asteraceae</taxon>
        <taxon>Asteroideae</taxon>
        <taxon>Anthemideae</taxon>
        <taxon>Anthemidinae</taxon>
        <taxon>Tanacetum</taxon>
    </lineage>
</organism>
<keyword evidence="3" id="KW-1185">Reference proteome</keyword>
<comment type="caution">
    <text evidence="2">The sequence shown here is derived from an EMBL/GenBank/DDBJ whole genome shotgun (WGS) entry which is preliminary data.</text>
</comment>
<proteinExistence type="predicted"/>
<reference evidence="2" key="1">
    <citation type="journal article" date="2022" name="Int. J. Mol. Sci.">
        <title>Draft Genome of Tanacetum Coccineum: Genomic Comparison of Closely Related Tanacetum-Family Plants.</title>
        <authorList>
            <person name="Yamashiro T."/>
            <person name="Shiraishi A."/>
            <person name="Nakayama K."/>
            <person name="Satake H."/>
        </authorList>
    </citation>
    <scope>NUCLEOTIDE SEQUENCE</scope>
</reference>
<name>A0ABQ4WFY4_9ASTR</name>
<protein>
    <submittedName>
        <fullName evidence="2">Uncharacterized protein</fullName>
    </submittedName>
</protein>